<dbReference type="AlphaFoldDB" id="A0A8C3USY1"/>
<reference evidence="1" key="3">
    <citation type="submission" date="2025-09" db="UniProtKB">
        <authorList>
            <consortium name="Ensembl"/>
        </authorList>
    </citation>
    <scope>IDENTIFICATION</scope>
</reference>
<proteinExistence type="predicted"/>
<name>A0A8C3USY1_CATUS</name>
<keyword evidence="2" id="KW-1185">Reference proteome</keyword>
<organism evidence="1 2">
    <name type="scientific">Catharus ustulatus</name>
    <name type="common">Russet-backed thrush</name>
    <name type="synonym">Hylocichla ustulatus</name>
    <dbReference type="NCBI Taxonomy" id="91951"/>
    <lineage>
        <taxon>Eukaryota</taxon>
        <taxon>Metazoa</taxon>
        <taxon>Chordata</taxon>
        <taxon>Craniata</taxon>
        <taxon>Vertebrata</taxon>
        <taxon>Euteleostomi</taxon>
        <taxon>Archelosauria</taxon>
        <taxon>Archosauria</taxon>
        <taxon>Dinosauria</taxon>
        <taxon>Saurischia</taxon>
        <taxon>Theropoda</taxon>
        <taxon>Coelurosauria</taxon>
        <taxon>Aves</taxon>
        <taxon>Neognathae</taxon>
        <taxon>Neoaves</taxon>
        <taxon>Telluraves</taxon>
        <taxon>Australaves</taxon>
        <taxon>Passeriformes</taxon>
        <taxon>Turdidae</taxon>
        <taxon>Catharus</taxon>
    </lineage>
</organism>
<reference evidence="1" key="1">
    <citation type="submission" date="2020-10" db="EMBL/GenBank/DDBJ databases">
        <title>Catharus ustulatus (Swainson's thrush) genome, bCatUst1, primary haplotype v2.</title>
        <authorList>
            <person name="Delmore K."/>
            <person name="Vafadar M."/>
            <person name="Formenti G."/>
            <person name="Chow W."/>
            <person name="Pelan S."/>
            <person name="Howe K."/>
            <person name="Rhie A."/>
            <person name="Mountcastle J."/>
            <person name="Haase B."/>
            <person name="Fedrigo O."/>
            <person name="Jarvis E.D."/>
        </authorList>
    </citation>
    <scope>NUCLEOTIDE SEQUENCE [LARGE SCALE GENOMIC DNA]</scope>
</reference>
<evidence type="ECO:0000313" key="2">
    <source>
        <dbReference type="Proteomes" id="UP000694563"/>
    </source>
</evidence>
<evidence type="ECO:0000313" key="1">
    <source>
        <dbReference type="Ensembl" id="ENSCUSP00005020430.1"/>
    </source>
</evidence>
<dbReference type="Proteomes" id="UP000694563">
    <property type="component" value="Chromosome 3"/>
</dbReference>
<reference evidence="1" key="2">
    <citation type="submission" date="2025-08" db="UniProtKB">
        <authorList>
            <consortium name="Ensembl"/>
        </authorList>
    </citation>
    <scope>IDENTIFICATION</scope>
</reference>
<protein>
    <submittedName>
        <fullName evidence="1">Uncharacterized protein</fullName>
    </submittedName>
</protein>
<dbReference type="Ensembl" id="ENSCUST00005021183.1">
    <property type="protein sequence ID" value="ENSCUSP00005020430.1"/>
    <property type="gene ID" value="ENSCUSG00005013039.1"/>
</dbReference>
<sequence>RFLTDLTGITQKIHKKTKTDWKMLVQTTSTSELKHFYPIPVQELNFTIYSWLHYQIIYNSVELLSIKSEFPQHLSALSYLKTFLVFKSNSSF</sequence>
<accession>A0A8C3USY1</accession>